<evidence type="ECO:0000259" key="4">
    <source>
        <dbReference type="PROSITE" id="PS51186"/>
    </source>
</evidence>
<dbReference type="PANTHER" id="PTHR43792">
    <property type="entry name" value="GNAT FAMILY, PUTATIVE (AFU_ORTHOLOGUE AFUA_3G00765)-RELATED-RELATED"/>
    <property type="match status" value="1"/>
</dbReference>
<keyword evidence="1" id="KW-0808">Transferase</keyword>
<comment type="caution">
    <text evidence="5">The sequence shown here is derived from an EMBL/GenBank/DDBJ whole genome shotgun (WGS) entry which is preliminary data.</text>
</comment>
<dbReference type="OrthoDB" id="9785602at2"/>
<dbReference type="RefSeq" id="WP_148567796.1">
    <property type="nucleotide sequence ID" value="NZ_RXYA01000012.1"/>
</dbReference>
<feature type="domain" description="N-acetyltransferase" evidence="4">
    <location>
        <begin position="9"/>
        <end position="167"/>
    </location>
</feature>
<sequence>MKNIETKNLLLRPLTMEDTADVFAYSKSKNVGPRAGWKPHETIEETAEIMKTIFVGQENIWGIEKEKQIIGSIGLIEDPHRQNDQARMLGYALSEDHWGQGLMTEAARAVLAYGFDTLDLSLISVVHYPFNLGSQRVIEKCGFLYEGTIRRAEKIYTGEIRDIKAYSISSEEFR</sequence>
<dbReference type="InterPro" id="IPR051531">
    <property type="entry name" value="N-acetyltransferase"/>
</dbReference>
<dbReference type="InterPro" id="IPR000182">
    <property type="entry name" value="GNAT_dom"/>
</dbReference>
<evidence type="ECO:0000256" key="2">
    <source>
        <dbReference type="ARBA" id="ARBA00023315"/>
    </source>
</evidence>
<dbReference type="AlphaFoldDB" id="A0A923HXB2"/>
<evidence type="ECO:0000256" key="3">
    <source>
        <dbReference type="ARBA" id="ARBA00038502"/>
    </source>
</evidence>
<gene>
    <name evidence="5" type="ORF">GH810_08450</name>
</gene>
<dbReference type="InterPro" id="IPR016181">
    <property type="entry name" value="Acyl_CoA_acyltransferase"/>
</dbReference>
<accession>A0A923HXB2</accession>
<dbReference type="PROSITE" id="PS51186">
    <property type="entry name" value="GNAT"/>
    <property type="match status" value="1"/>
</dbReference>
<dbReference type="EMBL" id="WJBD01000008">
    <property type="protein sequence ID" value="MBC3888339.1"/>
    <property type="molecule type" value="Genomic_DNA"/>
</dbReference>
<dbReference type="SUPFAM" id="SSF55729">
    <property type="entry name" value="Acyl-CoA N-acyltransferases (Nat)"/>
    <property type="match status" value="1"/>
</dbReference>
<evidence type="ECO:0000313" key="5">
    <source>
        <dbReference type="EMBL" id="MBC3888339.1"/>
    </source>
</evidence>
<reference evidence="5" key="1">
    <citation type="submission" date="2019-10" db="EMBL/GenBank/DDBJ databases">
        <authorList>
            <person name="Ross D.E."/>
            <person name="Gulliver D."/>
        </authorList>
    </citation>
    <scope>NUCLEOTIDE SEQUENCE</scope>
    <source>
        <strain evidence="5">DER-2019</strain>
    </source>
</reference>
<dbReference type="Gene3D" id="3.40.630.30">
    <property type="match status" value="1"/>
</dbReference>
<proteinExistence type="inferred from homology"/>
<dbReference type="Proteomes" id="UP000616595">
    <property type="component" value="Unassembled WGS sequence"/>
</dbReference>
<dbReference type="GO" id="GO:0008999">
    <property type="term" value="F:protein-N-terminal-alanine acetyltransferase activity"/>
    <property type="evidence" value="ECO:0007669"/>
    <property type="project" value="TreeGrafter"/>
</dbReference>
<reference evidence="5" key="2">
    <citation type="submission" date="2020-10" db="EMBL/GenBank/DDBJ databases">
        <title>Comparative genomics of the Acetobacterium genus.</title>
        <authorList>
            <person name="Marshall C."/>
            <person name="May H."/>
            <person name="Norman S."/>
        </authorList>
    </citation>
    <scope>NUCLEOTIDE SEQUENCE</scope>
    <source>
        <strain evidence="5">DER-2019</strain>
    </source>
</reference>
<dbReference type="GO" id="GO:0005737">
    <property type="term" value="C:cytoplasm"/>
    <property type="evidence" value="ECO:0007669"/>
    <property type="project" value="TreeGrafter"/>
</dbReference>
<name>A0A923HXB2_9FIRM</name>
<dbReference type="CDD" id="cd04301">
    <property type="entry name" value="NAT_SF"/>
    <property type="match status" value="1"/>
</dbReference>
<keyword evidence="6" id="KW-1185">Reference proteome</keyword>
<protein>
    <submittedName>
        <fullName evidence="5">GNAT family N-acetyltransferase</fullName>
    </submittedName>
</protein>
<keyword evidence="2" id="KW-0012">Acyltransferase</keyword>
<dbReference type="PANTHER" id="PTHR43792:SF8">
    <property type="entry name" value="[RIBOSOMAL PROTEIN US5]-ALANINE N-ACETYLTRANSFERASE"/>
    <property type="match status" value="1"/>
</dbReference>
<comment type="similarity">
    <text evidence="3">Belongs to the acetyltransferase family. RimJ subfamily.</text>
</comment>
<evidence type="ECO:0000256" key="1">
    <source>
        <dbReference type="ARBA" id="ARBA00022679"/>
    </source>
</evidence>
<organism evidence="5 6">
    <name type="scientific">Acetobacterium paludosum</name>
    <dbReference type="NCBI Taxonomy" id="52693"/>
    <lineage>
        <taxon>Bacteria</taxon>
        <taxon>Bacillati</taxon>
        <taxon>Bacillota</taxon>
        <taxon>Clostridia</taxon>
        <taxon>Eubacteriales</taxon>
        <taxon>Eubacteriaceae</taxon>
        <taxon>Acetobacterium</taxon>
    </lineage>
</organism>
<dbReference type="Pfam" id="PF13302">
    <property type="entry name" value="Acetyltransf_3"/>
    <property type="match status" value="1"/>
</dbReference>
<evidence type="ECO:0000313" key="6">
    <source>
        <dbReference type="Proteomes" id="UP000616595"/>
    </source>
</evidence>